<dbReference type="EMBL" id="JAAIYO010000002">
    <property type="protein sequence ID" value="MBE4748364.1"/>
    <property type="molecule type" value="Genomic_DNA"/>
</dbReference>
<dbReference type="InterPro" id="IPR000120">
    <property type="entry name" value="Amidase"/>
</dbReference>
<comment type="caution">
    <text evidence="3">The sequence shown here is derived from an EMBL/GenBank/DDBJ whole genome shotgun (WGS) entry which is preliminary data.</text>
</comment>
<reference evidence="3 4" key="1">
    <citation type="submission" date="2020-02" db="EMBL/GenBank/DDBJ databases">
        <authorList>
            <person name="Babadi Z.K."/>
            <person name="Risdian C."/>
            <person name="Ebrahimipour G.H."/>
            <person name="Wink J."/>
        </authorList>
    </citation>
    <scope>NUCLEOTIDE SEQUENCE [LARGE SCALE GENOMIC DNA]</scope>
    <source>
        <strain evidence="3 4">ZKHCc1 1396</strain>
    </source>
</reference>
<sequence length="562" mass="59391">MSYQRPPVKAPRLSGMALKAFVNTLERGGVGPALVEKLLRDSGIDVWRELSAGDAPPIQYPLPPGAPPTESQTPQEQAARAVAASTSEPKREPKRETVAAFARAYRDGGTEPVTVVRKLHEAIERLDGGADRLGLFIARKPEEVLRAAEAAGERLRAGRPLSVLDGVPVVLKDEVDLAGFPTSLGTTFRTQAATADSTVAARLKAAGAIILGKANMNEIGINPIGLNPHHGAARNPWNRGHITGGSSSASGAVVAAGLCPLSIGADGGGSIRIPAALCGIVGLKATWGRIPETGVPPLCWNVAHVGPMGLSVDDVAAMYAILSGPDGQDVVARQQPAHHLSGYEDGALKGIRLGLCTPHFEDADPDVVARCREAVRALTDAGATVVEIPPPDLNTILWTHSCIILSEMTEAMLPQLKAKASVFGLDSRTNLALGRRFRATDFVHALRHRHRLTRELLSVMADVDVIITPTTATTAPAIPEATLPDGESNLPVVDALMRFIRLANLTGCPALSVPTGFDRAGLPVGVHLMGRPFEEHLLLRLGRVVERAVERRTPAIHVSVLP</sequence>
<feature type="compositionally biased region" description="Pro residues" evidence="1">
    <location>
        <begin position="58"/>
        <end position="67"/>
    </location>
</feature>
<dbReference type="RefSeq" id="WP_193347774.1">
    <property type="nucleotide sequence ID" value="NZ_CBCSIP010000111.1"/>
</dbReference>
<dbReference type="SUPFAM" id="SSF75304">
    <property type="entry name" value="Amidase signature (AS) enzymes"/>
    <property type="match status" value="1"/>
</dbReference>
<accession>A0ABR9PKE5</accession>
<protein>
    <submittedName>
        <fullName evidence="3">Amidase</fullName>
    </submittedName>
</protein>
<dbReference type="InterPro" id="IPR036928">
    <property type="entry name" value="AS_sf"/>
</dbReference>
<dbReference type="Pfam" id="PF01425">
    <property type="entry name" value="Amidase"/>
    <property type="match status" value="1"/>
</dbReference>
<feature type="domain" description="Amidase" evidence="2">
    <location>
        <begin position="121"/>
        <end position="539"/>
    </location>
</feature>
<evidence type="ECO:0000259" key="2">
    <source>
        <dbReference type="Pfam" id="PF01425"/>
    </source>
</evidence>
<evidence type="ECO:0000313" key="3">
    <source>
        <dbReference type="EMBL" id="MBE4748364.1"/>
    </source>
</evidence>
<dbReference type="InterPro" id="IPR023631">
    <property type="entry name" value="Amidase_dom"/>
</dbReference>
<keyword evidence="4" id="KW-1185">Reference proteome</keyword>
<dbReference type="PANTHER" id="PTHR11895">
    <property type="entry name" value="TRANSAMIDASE"/>
    <property type="match status" value="1"/>
</dbReference>
<organism evidence="3 4">
    <name type="scientific">Corallococcus soli</name>
    <dbReference type="NCBI Taxonomy" id="2710757"/>
    <lineage>
        <taxon>Bacteria</taxon>
        <taxon>Pseudomonadati</taxon>
        <taxon>Myxococcota</taxon>
        <taxon>Myxococcia</taxon>
        <taxon>Myxococcales</taxon>
        <taxon>Cystobacterineae</taxon>
        <taxon>Myxococcaceae</taxon>
        <taxon>Corallococcus</taxon>
    </lineage>
</organism>
<dbReference type="Proteomes" id="UP001516472">
    <property type="component" value="Unassembled WGS sequence"/>
</dbReference>
<proteinExistence type="predicted"/>
<name>A0ABR9PKE5_9BACT</name>
<feature type="region of interest" description="Disordered" evidence="1">
    <location>
        <begin position="55"/>
        <end position="95"/>
    </location>
</feature>
<dbReference type="PANTHER" id="PTHR11895:SF67">
    <property type="entry name" value="AMIDASE DOMAIN-CONTAINING PROTEIN"/>
    <property type="match status" value="1"/>
</dbReference>
<evidence type="ECO:0000313" key="4">
    <source>
        <dbReference type="Proteomes" id="UP001516472"/>
    </source>
</evidence>
<dbReference type="Gene3D" id="3.90.1300.10">
    <property type="entry name" value="Amidase signature (AS) domain"/>
    <property type="match status" value="1"/>
</dbReference>
<gene>
    <name evidence="3" type="ORF">G4177_09310</name>
</gene>
<evidence type="ECO:0000256" key="1">
    <source>
        <dbReference type="SAM" id="MobiDB-lite"/>
    </source>
</evidence>